<feature type="transmembrane region" description="Helical" evidence="2">
    <location>
        <begin position="12"/>
        <end position="35"/>
    </location>
</feature>
<accession>A0ABU9K4X0</accession>
<evidence type="ECO:0000256" key="1">
    <source>
        <dbReference type="SAM" id="Coils"/>
    </source>
</evidence>
<name>A0ABU9K4X0_9BACI</name>
<keyword evidence="4" id="KW-1185">Reference proteome</keyword>
<feature type="transmembrane region" description="Helical" evidence="2">
    <location>
        <begin position="419"/>
        <end position="440"/>
    </location>
</feature>
<feature type="coiled-coil region" evidence="1">
    <location>
        <begin position="300"/>
        <end position="327"/>
    </location>
</feature>
<keyword evidence="2" id="KW-0472">Membrane</keyword>
<feature type="transmembrane region" description="Helical" evidence="2">
    <location>
        <begin position="203"/>
        <end position="219"/>
    </location>
</feature>
<dbReference type="Pfam" id="PF13425">
    <property type="entry name" value="O-antigen_lig"/>
    <property type="match status" value="1"/>
</dbReference>
<proteinExistence type="predicted"/>
<comment type="caution">
    <text evidence="3">The sequence shown here is derived from an EMBL/GenBank/DDBJ whole genome shotgun (WGS) entry which is preliminary data.</text>
</comment>
<keyword evidence="2" id="KW-1133">Transmembrane helix</keyword>
<keyword evidence="1" id="KW-0175">Coiled coil</keyword>
<feature type="transmembrane region" description="Helical" evidence="2">
    <location>
        <begin position="133"/>
        <end position="158"/>
    </location>
</feature>
<evidence type="ECO:0000313" key="4">
    <source>
        <dbReference type="Proteomes" id="UP001459714"/>
    </source>
</evidence>
<feature type="transmembrane region" description="Helical" evidence="2">
    <location>
        <begin position="225"/>
        <end position="245"/>
    </location>
</feature>
<protein>
    <submittedName>
        <fullName evidence="3">O-antigen ligase family protein</fullName>
    </submittedName>
</protein>
<feature type="transmembrane region" description="Helical" evidence="2">
    <location>
        <begin position="257"/>
        <end position="277"/>
    </location>
</feature>
<feature type="transmembrane region" description="Helical" evidence="2">
    <location>
        <begin position="446"/>
        <end position="465"/>
    </location>
</feature>
<organism evidence="3 4">
    <name type="scientific">Caldifermentibacillus hisashii</name>
    <dbReference type="NCBI Taxonomy" id="996558"/>
    <lineage>
        <taxon>Bacteria</taxon>
        <taxon>Bacillati</taxon>
        <taxon>Bacillota</taxon>
        <taxon>Bacilli</taxon>
        <taxon>Bacillales</taxon>
        <taxon>Bacillaceae</taxon>
        <taxon>Caldifermentibacillus</taxon>
    </lineage>
</organism>
<dbReference type="GO" id="GO:0016874">
    <property type="term" value="F:ligase activity"/>
    <property type="evidence" value="ECO:0007669"/>
    <property type="project" value="UniProtKB-KW"/>
</dbReference>
<sequence>MFLRTEGFKFIVFFKYFIIIQPILDILTYFSIIYLHQSVTIGIIIRVLFMGLCTLYIFFGNQHVLKKYFVTYLLCLFTVLGVGLVINFMNKPVFDVFSELQFYLKTVYYPILFCTILLLFSGDRNQNQTQQTLLSSITIAMLITAISMFVAILTGTASTTYKSVKAGYTGWYFAGNEIGAIVAICFPLLLIYSIKKTEQLRDFIYWIPTILLSICALWIGTKVSYLGILITIIVTVVVNIIVFLYSKWKNTNWKKTINKILLFNIVTAVFYFGVFPFSPAYKNITGEYANINEVVKENSHDSAAKAKKEAEKKRAREKQKYNAENENDFIINSQVLNILLSSRDNFFYPIYNDYRDASLAHKLFGLGYAGFYEGEPKLIEMDFFDIFFSHGILGFILIFMPLFIVFWKVIKTLFTHFSSFFRIENILLLFSLGLGLGVAFLAGHVLFAPAVSIYLTITMALLFHFHTTNSDSRVKFK</sequence>
<evidence type="ECO:0000313" key="3">
    <source>
        <dbReference type="EMBL" id="MEL3959055.1"/>
    </source>
</evidence>
<feature type="transmembrane region" description="Helical" evidence="2">
    <location>
        <begin position="102"/>
        <end position="121"/>
    </location>
</feature>
<keyword evidence="3" id="KW-0436">Ligase</keyword>
<reference evidence="3 4" key="1">
    <citation type="submission" date="2024-03" db="EMBL/GenBank/DDBJ databases">
        <title>Bacilli Hybrid Assemblies.</title>
        <authorList>
            <person name="Kovac J."/>
        </authorList>
    </citation>
    <scope>NUCLEOTIDE SEQUENCE [LARGE SCALE GENOMIC DNA]</scope>
    <source>
        <strain evidence="3 4">FSL M8-0022</strain>
    </source>
</reference>
<dbReference type="Proteomes" id="UP001459714">
    <property type="component" value="Unassembled WGS sequence"/>
</dbReference>
<dbReference type="EMBL" id="JBBYAK010000001">
    <property type="protein sequence ID" value="MEL3959055.1"/>
    <property type="molecule type" value="Genomic_DNA"/>
</dbReference>
<dbReference type="RefSeq" id="WP_341288839.1">
    <property type="nucleotide sequence ID" value="NZ_JBBPIV010000001.1"/>
</dbReference>
<feature type="transmembrane region" description="Helical" evidence="2">
    <location>
        <begin position="41"/>
        <end position="59"/>
    </location>
</feature>
<gene>
    <name evidence="3" type="ORF">NST17_18025</name>
</gene>
<keyword evidence="2" id="KW-0812">Transmembrane</keyword>
<feature type="transmembrane region" description="Helical" evidence="2">
    <location>
        <begin position="170"/>
        <end position="191"/>
    </location>
</feature>
<dbReference type="InterPro" id="IPR049504">
    <property type="entry name" value="O-antigen_lig"/>
</dbReference>
<evidence type="ECO:0000256" key="2">
    <source>
        <dbReference type="SAM" id="Phobius"/>
    </source>
</evidence>
<feature type="transmembrane region" description="Helical" evidence="2">
    <location>
        <begin position="386"/>
        <end position="407"/>
    </location>
</feature>
<feature type="transmembrane region" description="Helical" evidence="2">
    <location>
        <begin position="71"/>
        <end position="90"/>
    </location>
</feature>